<evidence type="ECO:0000256" key="1">
    <source>
        <dbReference type="ARBA" id="ARBA00022553"/>
    </source>
</evidence>
<dbReference type="STRING" id="118168.MC7420_4971"/>
<dbReference type="SUPFAM" id="SSF52172">
    <property type="entry name" value="CheY-like"/>
    <property type="match status" value="1"/>
</dbReference>
<proteinExistence type="predicted"/>
<dbReference type="EMBL" id="DS989862">
    <property type="protein sequence ID" value="EDX72698.1"/>
    <property type="molecule type" value="Genomic_DNA"/>
</dbReference>
<dbReference type="OrthoDB" id="9115at2"/>
<sequence>MALILIVDDAAFTRRMIRKTLVADGHETLEATNGQEGLDKAIAHQPDCILTDMLMPVMDGFQLLAALRDRQINTPVIVITADIQENVRQRCRELGGSGFINKPPKEAELRRVMGEILACPQETV</sequence>
<dbReference type="PANTHER" id="PTHR44591:SF24">
    <property type="entry name" value="PROTEIN-GLUTAMATE METHYLESTERASE_PROTEIN-GLUTAMINE GLUTAMINASE 1"/>
    <property type="match status" value="1"/>
</dbReference>
<dbReference type="SMART" id="SM00448">
    <property type="entry name" value="REC"/>
    <property type="match status" value="1"/>
</dbReference>
<dbReference type="RefSeq" id="WP_006104152.1">
    <property type="nucleotide sequence ID" value="NZ_DS989862.1"/>
</dbReference>
<evidence type="ECO:0000259" key="3">
    <source>
        <dbReference type="PROSITE" id="PS50110"/>
    </source>
</evidence>
<keyword evidence="1 2" id="KW-0597">Phosphoprotein</keyword>
<feature type="domain" description="Response regulatory" evidence="3">
    <location>
        <begin position="3"/>
        <end position="117"/>
    </location>
</feature>
<dbReference type="InterPro" id="IPR011006">
    <property type="entry name" value="CheY-like_superfamily"/>
</dbReference>
<dbReference type="AlphaFoldDB" id="B4VZF1"/>
<dbReference type="HOGENOM" id="CLU_000445_69_15_3"/>
<gene>
    <name evidence="4" type="ORF">MC7420_4971</name>
</gene>
<dbReference type="PANTHER" id="PTHR44591">
    <property type="entry name" value="STRESS RESPONSE REGULATOR PROTEIN 1"/>
    <property type="match status" value="1"/>
</dbReference>
<dbReference type="eggNOG" id="COG2201">
    <property type="taxonomic scope" value="Bacteria"/>
</dbReference>
<dbReference type="InterPro" id="IPR001789">
    <property type="entry name" value="Sig_transdc_resp-reg_receiver"/>
</dbReference>
<dbReference type="Gene3D" id="3.40.50.2300">
    <property type="match status" value="1"/>
</dbReference>
<dbReference type="InterPro" id="IPR050595">
    <property type="entry name" value="Bact_response_regulator"/>
</dbReference>
<evidence type="ECO:0000313" key="4">
    <source>
        <dbReference type="EMBL" id="EDX72698.1"/>
    </source>
</evidence>
<feature type="modified residue" description="4-aspartylphosphate" evidence="2">
    <location>
        <position position="52"/>
    </location>
</feature>
<dbReference type="PROSITE" id="PS50110">
    <property type="entry name" value="RESPONSE_REGULATORY"/>
    <property type="match status" value="1"/>
</dbReference>
<accession>B4VZF1</accession>
<dbReference type="Proteomes" id="UP000003835">
    <property type="component" value="Unassembled WGS sequence"/>
</dbReference>
<evidence type="ECO:0000256" key="2">
    <source>
        <dbReference type="PROSITE-ProRule" id="PRU00169"/>
    </source>
</evidence>
<keyword evidence="5" id="KW-1185">Reference proteome</keyword>
<reference evidence="4 5" key="1">
    <citation type="submission" date="2008-07" db="EMBL/GenBank/DDBJ databases">
        <authorList>
            <person name="Tandeau de Marsac N."/>
            <person name="Ferriera S."/>
            <person name="Johnson J."/>
            <person name="Kravitz S."/>
            <person name="Beeson K."/>
            <person name="Sutton G."/>
            <person name="Rogers Y.-H."/>
            <person name="Friedman R."/>
            <person name="Frazier M."/>
            <person name="Venter J.C."/>
        </authorList>
    </citation>
    <scope>NUCLEOTIDE SEQUENCE [LARGE SCALE GENOMIC DNA]</scope>
    <source>
        <strain evidence="4 5">PCC 7420</strain>
    </source>
</reference>
<dbReference type="Pfam" id="PF00072">
    <property type="entry name" value="Response_reg"/>
    <property type="match status" value="1"/>
</dbReference>
<organism evidence="4 5">
    <name type="scientific">Coleofasciculus chthonoplastes PCC 7420</name>
    <dbReference type="NCBI Taxonomy" id="118168"/>
    <lineage>
        <taxon>Bacteria</taxon>
        <taxon>Bacillati</taxon>
        <taxon>Cyanobacteriota</taxon>
        <taxon>Cyanophyceae</taxon>
        <taxon>Coleofasciculales</taxon>
        <taxon>Coleofasciculaceae</taxon>
        <taxon>Coleofasciculus</taxon>
    </lineage>
</organism>
<protein>
    <recommendedName>
        <fullName evidence="3">Response regulatory domain-containing protein</fullName>
    </recommendedName>
</protein>
<evidence type="ECO:0000313" key="5">
    <source>
        <dbReference type="Proteomes" id="UP000003835"/>
    </source>
</evidence>
<dbReference type="GO" id="GO:0000160">
    <property type="term" value="P:phosphorelay signal transduction system"/>
    <property type="evidence" value="ECO:0007669"/>
    <property type="project" value="InterPro"/>
</dbReference>
<name>B4VZF1_9CYAN</name>